<reference evidence="1 2" key="1">
    <citation type="journal article" date="2002" name="Int. J. Syst. Evol. Microbiol.">
        <title>Sphingopyxis witflariensis sp. nov., isolated from activated sludge.</title>
        <authorList>
            <person name="Kampfer P."/>
            <person name="Witzenberger R."/>
            <person name="Denner E.B."/>
            <person name="Busse H.J."/>
            <person name="Neef A."/>
        </authorList>
    </citation>
    <scope>NUCLEOTIDE SEQUENCE [LARGE SCALE GENOMIC DNA]</scope>
    <source>
        <strain evidence="1 2">DSM 14551</strain>
    </source>
</reference>
<comment type="caution">
    <text evidence="1">The sequence shown here is derived from an EMBL/GenBank/DDBJ whole genome shotgun (WGS) entry which is preliminary data.</text>
</comment>
<accession>A0A246JY55</accession>
<dbReference type="AlphaFoldDB" id="A0A246JY55"/>
<dbReference type="RefSeq" id="WP_088472630.1">
    <property type="nucleotide sequence ID" value="NZ_NISJ01000004.1"/>
</dbReference>
<proteinExistence type="predicted"/>
<gene>
    <name evidence="1" type="ORF">CDQ91_10370</name>
</gene>
<evidence type="ECO:0000313" key="2">
    <source>
        <dbReference type="Proteomes" id="UP000197097"/>
    </source>
</evidence>
<dbReference type="EMBL" id="NISJ01000004">
    <property type="protein sequence ID" value="OWQ98015.1"/>
    <property type="molecule type" value="Genomic_DNA"/>
</dbReference>
<dbReference type="Proteomes" id="UP000197097">
    <property type="component" value="Unassembled WGS sequence"/>
</dbReference>
<protein>
    <submittedName>
        <fullName evidence="1">Uncharacterized protein</fullName>
    </submittedName>
</protein>
<sequence length="142" mass="14587">MANIQGFAITQKTPIASHGEGNDEKVMRFQVTLPITANADTIEFGYLPDYAVVTGAEVIHTAVFVGDIGITGDGDGLFDGITTVANVPQRTALSTIMGKNVGMGPVAVTGLATGAGTAGTMNLIVRYVVEEPGVAYPFVAAV</sequence>
<evidence type="ECO:0000313" key="1">
    <source>
        <dbReference type="EMBL" id="OWQ98015.1"/>
    </source>
</evidence>
<name>A0A246JY55_9SPHN</name>
<organism evidence="1 2">
    <name type="scientific">Sphingopyxis witflariensis</name>
    <dbReference type="NCBI Taxonomy" id="173675"/>
    <lineage>
        <taxon>Bacteria</taxon>
        <taxon>Pseudomonadati</taxon>
        <taxon>Pseudomonadota</taxon>
        <taxon>Alphaproteobacteria</taxon>
        <taxon>Sphingomonadales</taxon>
        <taxon>Sphingomonadaceae</taxon>
        <taxon>Sphingopyxis</taxon>
    </lineage>
</organism>
<keyword evidence="2" id="KW-1185">Reference proteome</keyword>